<name>A0A2G5CBC0_AQUCA</name>
<evidence type="ECO:0000256" key="2">
    <source>
        <dbReference type="SAM" id="Phobius"/>
    </source>
</evidence>
<evidence type="ECO:0000313" key="3">
    <source>
        <dbReference type="EMBL" id="PIA28582.1"/>
    </source>
</evidence>
<dbReference type="SUPFAM" id="SSF53850">
    <property type="entry name" value="Periplasmic binding protein-like II"/>
    <property type="match status" value="1"/>
</dbReference>
<feature type="transmembrane region" description="Helical" evidence="2">
    <location>
        <begin position="80"/>
        <end position="102"/>
    </location>
</feature>
<dbReference type="OrthoDB" id="5984008at2759"/>
<feature type="compositionally biased region" description="Low complexity" evidence="1">
    <location>
        <begin position="158"/>
        <end position="173"/>
    </location>
</feature>
<dbReference type="Proteomes" id="UP000230069">
    <property type="component" value="Unassembled WGS sequence"/>
</dbReference>
<dbReference type="AlphaFoldDB" id="A0A2G5CBC0"/>
<evidence type="ECO:0000313" key="4">
    <source>
        <dbReference type="Proteomes" id="UP000230069"/>
    </source>
</evidence>
<keyword evidence="2" id="KW-1133">Transmembrane helix</keyword>
<organism evidence="3 4">
    <name type="scientific">Aquilegia coerulea</name>
    <name type="common">Rocky mountain columbine</name>
    <dbReference type="NCBI Taxonomy" id="218851"/>
    <lineage>
        <taxon>Eukaryota</taxon>
        <taxon>Viridiplantae</taxon>
        <taxon>Streptophyta</taxon>
        <taxon>Embryophyta</taxon>
        <taxon>Tracheophyta</taxon>
        <taxon>Spermatophyta</taxon>
        <taxon>Magnoliopsida</taxon>
        <taxon>Ranunculales</taxon>
        <taxon>Ranunculaceae</taxon>
        <taxon>Thalictroideae</taxon>
        <taxon>Aquilegia</taxon>
    </lineage>
</organism>
<protein>
    <recommendedName>
        <fullName evidence="5">Ionotropic glutamate receptor C-terminal domain-containing protein</fullName>
    </recommendedName>
</protein>
<evidence type="ECO:0008006" key="5">
    <source>
        <dbReference type="Google" id="ProtNLM"/>
    </source>
</evidence>
<proteinExistence type="predicted"/>
<dbReference type="InParanoid" id="A0A2G5CBC0"/>
<accession>A0A2G5CBC0</accession>
<sequence length="196" mass="21940">MPYIKLFLNKHPGKYRRVGPLYRMEGFGFAFPRGSSLVGDVSRAILSVVEGENIMKVEKAWLGSERTFADPLKKTPSQNFTIYNTWGIFVIALIFIFSIYMLSRLAHTNRQSQNMFFKLLRYLFQVEDAETSEDDAINPNRQPTDSNGTGNAAESLHSTAESSEPAESSSSIELTNLSAESVPENEDPHSVVLDIP</sequence>
<evidence type="ECO:0000256" key="1">
    <source>
        <dbReference type="SAM" id="MobiDB-lite"/>
    </source>
</evidence>
<gene>
    <name evidence="3" type="ORF">AQUCO_06800029v1</name>
</gene>
<dbReference type="STRING" id="218851.A0A2G5CBC0"/>
<keyword evidence="2" id="KW-0812">Transmembrane</keyword>
<dbReference type="InterPro" id="IPR015683">
    <property type="entry name" value="Ionotropic_Glu_rcpt"/>
</dbReference>
<feature type="compositionally biased region" description="Polar residues" evidence="1">
    <location>
        <begin position="139"/>
        <end position="152"/>
    </location>
</feature>
<keyword evidence="4" id="KW-1185">Reference proteome</keyword>
<dbReference type="EMBL" id="KZ305085">
    <property type="protein sequence ID" value="PIA28582.1"/>
    <property type="molecule type" value="Genomic_DNA"/>
</dbReference>
<dbReference type="PANTHER" id="PTHR18966">
    <property type="entry name" value="IONOTROPIC GLUTAMATE RECEPTOR"/>
    <property type="match status" value="1"/>
</dbReference>
<reference evidence="3 4" key="1">
    <citation type="submission" date="2017-09" db="EMBL/GenBank/DDBJ databases">
        <title>WGS assembly of Aquilegia coerulea Goldsmith.</title>
        <authorList>
            <person name="Hodges S."/>
            <person name="Kramer E."/>
            <person name="Nordborg M."/>
            <person name="Tomkins J."/>
            <person name="Borevitz J."/>
            <person name="Derieg N."/>
            <person name="Yan J."/>
            <person name="Mihaltcheva S."/>
            <person name="Hayes R.D."/>
            <person name="Rokhsar D."/>
        </authorList>
    </citation>
    <scope>NUCLEOTIDE SEQUENCE [LARGE SCALE GENOMIC DNA]</scope>
    <source>
        <strain evidence="4">cv. Goldsmith</strain>
    </source>
</reference>
<keyword evidence="2" id="KW-0472">Membrane</keyword>
<feature type="region of interest" description="Disordered" evidence="1">
    <location>
        <begin position="131"/>
        <end position="196"/>
    </location>
</feature>